<evidence type="ECO:0000313" key="1">
    <source>
        <dbReference type="EnsemblProtists" id="HpaP800960"/>
    </source>
</evidence>
<organism evidence="1 2">
    <name type="scientific">Hyaloperonospora arabidopsidis (strain Emoy2)</name>
    <name type="common">Downy mildew agent</name>
    <name type="synonym">Peronospora arabidopsidis</name>
    <dbReference type="NCBI Taxonomy" id="559515"/>
    <lineage>
        <taxon>Eukaryota</taxon>
        <taxon>Sar</taxon>
        <taxon>Stramenopiles</taxon>
        <taxon>Oomycota</taxon>
        <taxon>Peronosporomycetes</taxon>
        <taxon>Peronosporales</taxon>
        <taxon>Peronosporaceae</taxon>
        <taxon>Hyaloperonospora</taxon>
    </lineage>
</organism>
<accession>M4B3W1</accession>
<evidence type="ECO:0000313" key="2">
    <source>
        <dbReference type="Proteomes" id="UP000011713"/>
    </source>
</evidence>
<dbReference type="EnsemblProtists" id="HpaT800960">
    <property type="protein sequence ID" value="HpaP800960"/>
    <property type="gene ID" value="HpaG800960"/>
</dbReference>
<dbReference type="AlphaFoldDB" id="M4B3W1"/>
<reference evidence="2" key="1">
    <citation type="journal article" date="2010" name="Science">
        <title>Signatures of adaptation to obligate biotrophy in the Hyaloperonospora arabidopsidis genome.</title>
        <authorList>
            <person name="Baxter L."/>
            <person name="Tripathy S."/>
            <person name="Ishaque N."/>
            <person name="Boot N."/>
            <person name="Cabral A."/>
            <person name="Kemen E."/>
            <person name="Thines M."/>
            <person name="Ah-Fong A."/>
            <person name="Anderson R."/>
            <person name="Badejoko W."/>
            <person name="Bittner-Eddy P."/>
            <person name="Boore J.L."/>
            <person name="Chibucos M.C."/>
            <person name="Coates M."/>
            <person name="Dehal P."/>
            <person name="Delehaunty K."/>
            <person name="Dong S."/>
            <person name="Downton P."/>
            <person name="Dumas B."/>
            <person name="Fabro G."/>
            <person name="Fronick C."/>
            <person name="Fuerstenberg S.I."/>
            <person name="Fulton L."/>
            <person name="Gaulin E."/>
            <person name="Govers F."/>
            <person name="Hughes L."/>
            <person name="Humphray S."/>
            <person name="Jiang R.H."/>
            <person name="Judelson H."/>
            <person name="Kamoun S."/>
            <person name="Kyung K."/>
            <person name="Meijer H."/>
            <person name="Minx P."/>
            <person name="Morris P."/>
            <person name="Nelson J."/>
            <person name="Phuntumart V."/>
            <person name="Qutob D."/>
            <person name="Rehmany A."/>
            <person name="Rougon-Cardoso A."/>
            <person name="Ryden P."/>
            <person name="Torto-Alalibo T."/>
            <person name="Studholme D."/>
            <person name="Wang Y."/>
            <person name="Win J."/>
            <person name="Wood J."/>
            <person name="Clifton S.W."/>
            <person name="Rogers J."/>
            <person name="Van den Ackerveken G."/>
            <person name="Jones J.D."/>
            <person name="McDowell J.M."/>
            <person name="Beynon J."/>
            <person name="Tyler B.M."/>
        </authorList>
    </citation>
    <scope>NUCLEOTIDE SEQUENCE [LARGE SCALE GENOMIC DNA]</scope>
    <source>
        <strain evidence="2">Emoy2</strain>
    </source>
</reference>
<proteinExistence type="predicted"/>
<dbReference type="InParanoid" id="M4B3W1"/>
<sequence length="129" mass="14837">MVRCGTTLSKVKSRYGIETDTELKMLRVLRRGDVRAIKVTPKTLDATRFRIVCQLLIQRRPPAVRRRFTVLLPLLWAHLTFQRACARSATSHDKICRTGRHGTIAARKRAEQRAWFKDTNSSTTTLPHP</sequence>
<name>M4B3W1_HYAAE</name>
<protein>
    <submittedName>
        <fullName evidence="1">Uncharacterized protein</fullName>
    </submittedName>
</protein>
<dbReference type="Proteomes" id="UP000011713">
    <property type="component" value="Unassembled WGS sequence"/>
</dbReference>
<dbReference type="Gene3D" id="3.20.20.140">
    <property type="entry name" value="Metal-dependent hydrolases"/>
    <property type="match status" value="1"/>
</dbReference>
<dbReference type="VEuPathDB" id="FungiDB:HpaG800960"/>
<dbReference type="EMBL" id="JH598253">
    <property type="status" value="NOT_ANNOTATED_CDS"/>
    <property type="molecule type" value="Genomic_DNA"/>
</dbReference>
<reference evidence="1" key="2">
    <citation type="submission" date="2015-06" db="UniProtKB">
        <authorList>
            <consortium name="EnsemblProtists"/>
        </authorList>
    </citation>
    <scope>IDENTIFICATION</scope>
    <source>
        <strain evidence="1">Emoy2</strain>
    </source>
</reference>
<keyword evidence="2" id="KW-1185">Reference proteome</keyword>
<dbReference type="HOGENOM" id="CLU_1952983_0_0_1"/>